<dbReference type="PATRIC" id="fig|200450.3.peg.5862"/>
<dbReference type="OrthoDB" id="8759063at2"/>
<reference evidence="1 2" key="1">
    <citation type="journal article" date="2015" name="Genome Announc.">
        <title>Complete Genome Sequence of the Rhizobacterium Pseudomonas trivialis Strain IHBB745 with Multiple Plant Growth-Promoting Activities and Tolerance to Desiccation and Alkalinity.</title>
        <authorList>
            <person name="Gulati A."/>
            <person name="Swarnkar M.K."/>
            <person name="Vyas P."/>
            <person name="Rahi P."/>
            <person name="Thakur R."/>
            <person name="Thakur N."/>
            <person name="Singh A.K."/>
        </authorList>
    </citation>
    <scope>NUCLEOTIDE SEQUENCE [LARGE SCALE GENOMIC DNA]</scope>
    <source>
        <strain evidence="2">745</strain>
    </source>
</reference>
<dbReference type="AlphaFoldDB" id="A0A0H5AFA3"/>
<gene>
    <name evidence="1" type="ORF">AA957_28520</name>
</gene>
<sequence>MATICRTSDGDLLDTICHNFYGHLAGSVEAVLAANQGLADEDQPYRAGVVIVLPDLPGPVDDQVALWD</sequence>
<protein>
    <submittedName>
        <fullName evidence="1">Phage tail protein</fullName>
    </submittedName>
</protein>
<dbReference type="KEGG" id="ptv:AA957_28520"/>
<proteinExistence type="predicted"/>
<organism evidence="1 2">
    <name type="scientific">Pseudomonas trivialis</name>
    <dbReference type="NCBI Taxonomy" id="200450"/>
    <lineage>
        <taxon>Bacteria</taxon>
        <taxon>Pseudomonadati</taxon>
        <taxon>Pseudomonadota</taxon>
        <taxon>Gammaproteobacteria</taxon>
        <taxon>Pseudomonadales</taxon>
        <taxon>Pseudomonadaceae</taxon>
        <taxon>Pseudomonas</taxon>
    </lineage>
</organism>
<dbReference type="RefSeq" id="WP_049713175.1">
    <property type="nucleotide sequence ID" value="NZ_CP011507.1"/>
</dbReference>
<dbReference type="Proteomes" id="UP000036608">
    <property type="component" value="Chromosome"/>
</dbReference>
<reference evidence="2" key="2">
    <citation type="submission" date="2015-05" db="EMBL/GenBank/DDBJ databases">
        <authorList>
            <person name="Swarnkar M.K."/>
            <person name="Vyas P."/>
            <person name="Rahi P."/>
            <person name="Thakur R."/>
            <person name="Thakur N."/>
            <person name="Singh A.K."/>
            <person name="Gulati A."/>
        </authorList>
    </citation>
    <scope>NUCLEOTIDE SEQUENCE [LARGE SCALE GENOMIC DNA]</scope>
    <source>
        <strain evidence="2">745</strain>
    </source>
</reference>
<name>A0A0H5AFA3_9PSED</name>
<evidence type="ECO:0000313" key="2">
    <source>
        <dbReference type="Proteomes" id="UP000036608"/>
    </source>
</evidence>
<dbReference type="InterPro" id="IPR008861">
    <property type="entry name" value="GpX-like"/>
</dbReference>
<accession>A0A0H5AFA3</accession>
<dbReference type="EMBL" id="CP011507">
    <property type="protein sequence ID" value="AKS09894.1"/>
    <property type="molecule type" value="Genomic_DNA"/>
</dbReference>
<dbReference type="Pfam" id="PF05489">
    <property type="entry name" value="Phage_tail_X"/>
    <property type="match status" value="1"/>
</dbReference>
<evidence type="ECO:0000313" key="1">
    <source>
        <dbReference type="EMBL" id="AKS09894.1"/>
    </source>
</evidence>